<keyword evidence="2" id="KW-1185">Reference proteome</keyword>
<protein>
    <submittedName>
        <fullName evidence="3">Uncharacterized protein</fullName>
    </submittedName>
</protein>
<sequence>MMRKILLSTLVCVTIISSLNLMNIGIGKIAADIPTCVGRNREGSFESIKYKCNEGNKPEMA</sequence>
<reference evidence="3" key="1">
    <citation type="submission" date="2022-11" db="UniProtKB">
        <authorList>
            <consortium name="WormBaseParasite"/>
        </authorList>
    </citation>
    <scope>IDENTIFICATION</scope>
</reference>
<feature type="chain" id="PRO_5037047048" evidence="1">
    <location>
        <begin position="19"/>
        <end position="61"/>
    </location>
</feature>
<proteinExistence type="predicted"/>
<evidence type="ECO:0000256" key="1">
    <source>
        <dbReference type="SAM" id="SignalP"/>
    </source>
</evidence>
<name>A0A915J1C1_ROMCU</name>
<keyword evidence="1" id="KW-0732">Signal</keyword>
<evidence type="ECO:0000313" key="2">
    <source>
        <dbReference type="Proteomes" id="UP000887565"/>
    </source>
</evidence>
<accession>A0A915J1C1</accession>
<organism evidence="2 3">
    <name type="scientific">Romanomermis culicivorax</name>
    <name type="common">Nematode worm</name>
    <dbReference type="NCBI Taxonomy" id="13658"/>
    <lineage>
        <taxon>Eukaryota</taxon>
        <taxon>Metazoa</taxon>
        <taxon>Ecdysozoa</taxon>
        <taxon>Nematoda</taxon>
        <taxon>Enoplea</taxon>
        <taxon>Dorylaimia</taxon>
        <taxon>Mermithida</taxon>
        <taxon>Mermithoidea</taxon>
        <taxon>Mermithidae</taxon>
        <taxon>Romanomermis</taxon>
    </lineage>
</organism>
<evidence type="ECO:0000313" key="3">
    <source>
        <dbReference type="WBParaSite" id="nRc.2.0.1.t20261-RA"/>
    </source>
</evidence>
<dbReference type="Proteomes" id="UP000887565">
    <property type="component" value="Unplaced"/>
</dbReference>
<dbReference type="WBParaSite" id="nRc.2.0.1.t20261-RA">
    <property type="protein sequence ID" value="nRc.2.0.1.t20261-RA"/>
    <property type="gene ID" value="nRc.2.0.1.g20261"/>
</dbReference>
<feature type="signal peptide" evidence="1">
    <location>
        <begin position="1"/>
        <end position="18"/>
    </location>
</feature>
<dbReference type="AlphaFoldDB" id="A0A915J1C1"/>